<proteinExistence type="predicted"/>
<accession>A0ACB8VDM3</accession>
<dbReference type="EMBL" id="CM041552">
    <property type="protein sequence ID" value="KAI3353624.1"/>
    <property type="molecule type" value="Genomic_DNA"/>
</dbReference>
<protein>
    <submittedName>
        <fullName evidence="1">Uncharacterized protein</fullName>
    </submittedName>
</protein>
<sequence>MEDGVSRRWVAFGLVSWGGPEDCGSQRVYGVYTRVAKYVEWIQNQLQAAPWWSLKFTTDIHVGEVNLHSASKLNSHHSFIKTPE</sequence>
<comment type="caution">
    <text evidence="1">The sequence shown here is derived from an EMBL/GenBank/DDBJ whole genome shotgun (WGS) entry which is preliminary data.</text>
</comment>
<keyword evidence="2" id="KW-1185">Reference proteome</keyword>
<dbReference type="Proteomes" id="UP000831701">
    <property type="component" value="Chromosome 22"/>
</dbReference>
<evidence type="ECO:0000313" key="1">
    <source>
        <dbReference type="EMBL" id="KAI3353624.1"/>
    </source>
</evidence>
<gene>
    <name evidence="1" type="ORF">L3Q82_004880</name>
</gene>
<reference evidence="1" key="1">
    <citation type="submission" date="2022-04" db="EMBL/GenBank/DDBJ databases">
        <title>Jade perch genome.</title>
        <authorList>
            <person name="Chao B."/>
        </authorList>
    </citation>
    <scope>NUCLEOTIDE SEQUENCE</scope>
    <source>
        <strain evidence="1">CB-2022</strain>
    </source>
</reference>
<name>A0ACB8VDM3_9TELE</name>
<organism evidence="1 2">
    <name type="scientific">Scortum barcoo</name>
    <name type="common">barcoo grunter</name>
    <dbReference type="NCBI Taxonomy" id="214431"/>
    <lineage>
        <taxon>Eukaryota</taxon>
        <taxon>Metazoa</taxon>
        <taxon>Chordata</taxon>
        <taxon>Craniata</taxon>
        <taxon>Vertebrata</taxon>
        <taxon>Euteleostomi</taxon>
        <taxon>Actinopterygii</taxon>
        <taxon>Neopterygii</taxon>
        <taxon>Teleostei</taxon>
        <taxon>Neoteleostei</taxon>
        <taxon>Acanthomorphata</taxon>
        <taxon>Eupercaria</taxon>
        <taxon>Centrarchiformes</taxon>
        <taxon>Terapontoidei</taxon>
        <taxon>Terapontidae</taxon>
        <taxon>Scortum</taxon>
    </lineage>
</organism>
<evidence type="ECO:0000313" key="2">
    <source>
        <dbReference type="Proteomes" id="UP000831701"/>
    </source>
</evidence>